<keyword evidence="4" id="KW-0378">Hydrolase</keyword>
<dbReference type="GO" id="GO:0016787">
    <property type="term" value="F:hydrolase activity"/>
    <property type="evidence" value="ECO:0007669"/>
    <property type="project" value="UniProtKB-KW"/>
</dbReference>
<organism evidence="4 5">
    <name type="scientific">Sphingomonas yantingensis</name>
    <dbReference type="NCBI Taxonomy" id="1241761"/>
    <lineage>
        <taxon>Bacteria</taxon>
        <taxon>Pseudomonadati</taxon>
        <taxon>Pseudomonadota</taxon>
        <taxon>Alphaproteobacteria</taxon>
        <taxon>Sphingomonadales</taxon>
        <taxon>Sphingomonadaceae</taxon>
        <taxon>Sphingomonas</taxon>
    </lineage>
</organism>
<dbReference type="Proteomes" id="UP000557739">
    <property type="component" value="Unassembled WGS sequence"/>
</dbReference>
<comment type="caution">
    <text evidence="4">The sequence shown here is derived from an EMBL/GenBank/DDBJ whole genome shotgun (WGS) entry which is preliminary data.</text>
</comment>
<feature type="region of interest" description="Disordered" evidence="1">
    <location>
        <begin position="409"/>
        <end position="459"/>
    </location>
</feature>
<dbReference type="Pfam" id="PF07486">
    <property type="entry name" value="Hydrolase_2"/>
    <property type="match status" value="1"/>
</dbReference>
<feature type="compositionally biased region" description="Pro residues" evidence="1">
    <location>
        <begin position="439"/>
        <end position="449"/>
    </location>
</feature>
<dbReference type="RefSeq" id="WP_184028421.1">
    <property type="nucleotide sequence ID" value="NZ_JACIJJ010000003.1"/>
</dbReference>
<evidence type="ECO:0000313" key="5">
    <source>
        <dbReference type="Proteomes" id="UP000557739"/>
    </source>
</evidence>
<dbReference type="Gene3D" id="1.10.10.2520">
    <property type="entry name" value="Cell wall hydrolase SleB, domain 1"/>
    <property type="match status" value="1"/>
</dbReference>
<evidence type="ECO:0000256" key="1">
    <source>
        <dbReference type="SAM" id="MobiDB-lite"/>
    </source>
</evidence>
<name>A0A7W9EJE2_9SPHN</name>
<keyword evidence="2" id="KW-0812">Transmembrane</keyword>
<dbReference type="AlphaFoldDB" id="A0A7W9EJE2"/>
<dbReference type="InterPro" id="IPR011105">
    <property type="entry name" value="Cell_wall_hydrolase_SleB"/>
</dbReference>
<dbReference type="EMBL" id="JACIJJ010000003">
    <property type="protein sequence ID" value="MBB5698970.1"/>
    <property type="molecule type" value="Genomic_DNA"/>
</dbReference>
<keyword evidence="2" id="KW-0472">Membrane</keyword>
<dbReference type="InterPro" id="IPR042047">
    <property type="entry name" value="SleB_dom1"/>
</dbReference>
<feature type="domain" description="Cell wall hydrolase SleB" evidence="3">
    <location>
        <begin position="134"/>
        <end position="242"/>
    </location>
</feature>
<protein>
    <submittedName>
        <fullName evidence="4">Spore germination cell wall hydrolase CwlJ-like protein</fullName>
    </submittedName>
</protein>
<feature type="compositionally biased region" description="Low complexity" evidence="1">
    <location>
        <begin position="409"/>
        <end position="421"/>
    </location>
</feature>
<reference evidence="4 5" key="1">
    <citation type="submission" date="2020-08" db="EMBL/GenBank/DDBJ databases">
        <title>Genomic Encyclopedia of Type Strains, Phase IV (KMG-IV): sequencing the most valuable type-strain genomes for metagenomic binning, comparative biology and taxonomic classification.</title>
        <authorList>
            <person name="Goeker M."/>
        </authorList>
    </citation>
    <scope>NUCLEOTIDE SEQUENCE [LARGE SCALE GENOMIC DNA]</scope>
    <source>
        <strain evidence="4 5">DSM 27244</strain>
    </source>
</reference>
<sequence>MNQPPAPHTPAIGAAPPRSGLSRRLLWLLAFLGLAGIAVPLLIVARGPQVVPAAKKVAKARPPQRVIPPAELPPVEPAEFVAVAPEDALAYNASIPFSKAPLLPARPFRIEGDAESVARATDCLTAGVLYEAGDDTVGQRAVAQVILNRVRHPAFPKTVCGVVFQGAERRTGCQFTFTCDGALERRYSDAAWKRAAQVASAALTGRVDKSVGTATHYHTNWVVPYWSASLDKISEVHTHLFFRWTGWWGTPPAFRGRYLAAEPFVTKLKGIAASHGAAPDAPMAEAGLAPGTSDPVSGAAFAPTGADANVFLLTLDPLLAPNDYPAVAARACGDRAYCKLLAWTDRADTPVQLPAEPAQMDRMAFSYLRDRSIGFEKPLWNCKRFNRSELSQCMQSTRPVPALRRLEAPAAGAAAPVPAKEGPAELSGIRRKTGTLAPPTRPAVTPPLQFPAGEMQKTP</sequence>
<evidence type="ECO:0000259" key="3">
    <source>
        <dbReference type="Pfam" id="PF07486"/>
    </source>
</evidence>
<accession>A0A7W9EJE2</accession>
<evidence type="ECO:0000313" key="4">
    <source>
        <dbReference type="EMBL" id="MBB5698970.1"/>
    </source>
</evidence>
<gene>
    <name evidence="4" type="ORF">FHR19_002325</name>
</gene>
<evidence type="ECO:0000256" key="2">
    <source>
        <dbReference type="SAM" id="Phobius"/>
    </source>
</evidence>
<proteinExistence type="predicted"/>
<keyword evidence="5" id="KW-1185">Reference proteome</keyword>
<feature type="transmembrane region" description="Helical" evidence="2">
    <location>
        <begin position="25"/>
        <end position="45"/>
    </location>
</feature>
<keyword evidence="2" id="KW-1133">Transmembrane helix</keyword>